<evidence type="ECO:0000256" key="1">
    <source>
        <dbReference type="SAM" id="SignalP"/>
    </source>
</evidence>
<feature type="signal peptide" evidence="1">
    <location>
        <begin position="1"/>
        <end position="21"/>
    </location>
</feature>
<evidence type="ECO:0000313" key="3">
    <source>
        <dbReference type="Proteomes" id="UP000076727"/>
    </source>
</evidence>
<dbReference type="EMBL" id="KV429201">
    <property type="protein sequence ID" value="KZT63288.1"/>
    <property type="molecule type" value="Genomic_DNA"/>
</dbReference>
<evidence type="ECO:0000313" key="2">
    <source>
        <dbReference type="EMBL" id="KZT63288.1"/>
    </source>
</evidence>
<keyword evidence="1" id="KW-0732">Signal</keyword>
<dbReference type="AlphaFoldDB" id="A0A165KLD0"/>
<reference evidence="2 3" key="1">
    <citation type="journal article" date="2016" name="Mol. Biol. Evol.">
        <title>Comparative Genomics of Early-Diverging Mushroom-Forming Fungi Provides Insights into the Origins of Lignocellulose Decay Capabilities.</title>
        <authorList>
            <person name="Nagy L.G."/>
            <person name="Riley R."/>
            <person name="Tritt A."/>
            <person name="Adam C."/>
            <person name="Daum C."/>
            <person name="Floudas D."/>
            <person name="Sun H."/>
            <person name="Yadav J.S."/>
            <person name="Pangilinan J."/>
            <person name="Larsson K.H."/>
            <person name="Matsuura K."/>
            <person name="Barry K."/>
            <person name="Labutti K."/>
            <person name="Kuo R."/>
            <person name="Ohm R.A."/>
            <person name="Bhattacharya S.S."/>
            <person name="Shirouzu T."/>
            <person name="Yoshinaga Y."/>
            <person name="Martin F.M."/>
            <person name="Grigoriev I.V."/>
            <person name="Hibbett D.S."/>
        </authorList>
    </citation>
    <scope>NUCLEOTIDE SEQUENCE [LARGE SCALE GENOMIC DNA]</scope>
    <source>
        <strain evidence="2 3">L-15889</strain>
    </source>
</reference>
<accession>A0A165KLD0</accession>
<organism evidence="2 3">
    <name type="scientific">Daedalea quercina L-15889</name>
    <dbReference type="NCBI Taxonomy" id="1314783"/>
    <lineage>
        <taxon>Eukaryota</taxon>
        <taxon>Fungi</taxon>
        <taxon>Dikarya</taxon>
        <taxon>Basidiomycota</taxon>
        <taxon>Agaricomycotina</taxon>
        <taxon>Agaricomycetes</taxon>
        <taxon>Polyporales</taxon>
        <taxon>Fomitopsis</taxon>
    </lineage>
</organism>
<name>A0A165KLD0_9APHY</name>
<feature type="chain" id="PRO_5007861014" evidence="1">
    <location>
        <begin position="22"/>
        <end position="213"/>
    </location>
</feature>
<keyword evidence="3" id="KW-1185">Reference proteome</keyword>
<dbReference type="OrthoDB" id="2724576at2759"/>
<protein>
    <submittedName>
        <fullName evidence="2">Uncharacterized protein</fullName>
    </submittedName>
</protein>
<dbReference type="Proteomes" id="UP000076727">
    <property type="component" value="Unassembled WGS sequence"/>
</dbReference>
<sequence length="213" mass="23548">MRASCIIPFIVAILSAAPALTLPLPDVVSYVEGLVYRDFPTAQHNEHSETWRVHAHEHGLERGTGAGGRHTSFHDARELVLAEMLARAIEESEDLYLRDLEEREYEEQMLWARGMANSEKKKIEAALDVMAGRDLGFTWGSNWQKAHNANTSQLGGYKPGSRKDSAAPHKYHVGIFSAANKNIQGKPLVEAEFSKEPTSKQAVDALVSALNKA</sequence>
<gene>
    <name evidence="2" type="ORF">DAEQUDRAFT_770742</name>
</gene>
<proteinExistence type="predicted"/>